<dbReference type="InterPro" id="IPR013320">
    <property type="entry name" value="ConA-like_dom_sf"/>
</dbReference>
<organism evidence="4 5">
    <name type="scientific">Terrimonas rubra</name>
    <dbReference type="NCBI Taxonomy" id="1035890"/>
    <lineage>
        <taxon>Bacteria</taxon>
        <taxon>Pseudomonadati</taxon>
        <taxon>Bacteroidota</taxon>
        <taxon>Chitinophagia</taxon>
        <taxon>Chitinophagales</taxon>
        <taxon>Chitinophagaceae</taxon>
        <taxon>Terrimonas</taxon>
    </lineage>
</organism>
<evidence type="ECO:0000259" key="3">
    <source>
        <dbReference type="Pfam" id="PF26628"/>
    </source>
</evidence>
<gene>
    <name evidence="4" type="ORF">ACFS6H_13280</name>
</gene>
<feature type="domain" description="DUF8202" evidence="3">
    <location>
        <begin position="1507"/>
        <end position="1701"/>
    </location>
</feature>
<dbReference type="Pfam" id="PF18962">
    <property type="entry name" value="Por_Secre_tail"/>
    <property type="match status" value="1"/>
</dbReference>
<dbReference type="SUPFAM" id="SSF49899">
    <property type="entry name" value="Concanavalin A-like lectins/glucanases"/>
    <property type="match status" value="1"/>
</dbReference>
<name>A0ABW6A8E1_9BACT</name>
<evidence type="ECO:0000259" key="2">
    <source>
        <dbReference type="Pfam" id="PF18962"/>
    </source>
</evidence>
<dbReference type="NCBIfam" id="TIGR04183">
    <property type="entry name" value="Por_Secre_tail"/>
    <property type="match status" value="1"/>
</dbReference>
<proteinExistence type="predicted"/>
<dbReference type="Pfam" id="PF26628">
    <property type="entry name" value="DUF8202"/>
    <property type="match status" value="4"/>
</dbReference>
<keyword evidence="5" id="KW-1185">Reference proteome</keyword>
<sequence length="2079" mass="221689">MNFKIYVLWICALFLSLSPIYSQSPGGVAPAAWYKADAAGTVFSDAGTTPAANNSTVQQWNSVIGSFPLLQASSGARPVFSNASVLANFNPTVTFDGSNDWMQFTAGAGVNVIDRTNGTLYAAGYMNLLKRSGFLGFHPSMDYPGLHFFSDNKMLFFTGGPGYQGVSTDVMQAQKYFNTGAGWQNGGGSSAGYAGATVSLNGTRIDYTGTQLNNANLSTGARDLRIGADNNYGSFSGQLNEILIFEDRLTAAQMDQLETYLAIKYGTTYAHGIRDYKNAGGGTVWNAVANNGYHFNIAGIARDDMGALYQKQSWSTNSGQQVLIGVGGLANTNAANGGTLTDNQYLIWGDNGLVKAPTVVLSGFTGLSHRFASVWKVENNGVGTVRVAWAKGLSNLSIIQSTDAIFNAGDATTAMTGEVTVNGIVYNYADVVLANGQYFTFAAKLAGPGGITADLRVWLKSNEGFSPSSWSDFSGFNNHYTQTNSSRQPFTATTMYNFNPVVDFGTTGADARFMAVPAGKPYSANGTNSSVFTVNLDRGVGGYADIIGFGATTTTASLINANTPVFTRLGANVVNYPYSDASPALPAVAANKLYLNDVSFTVGTAGIKYAQNGTTGANTQTFAAVYSKHADGSILGSQPEVRNGLIGEVIAYERDLTEAEKQRVRTYASIKYGITLPHDYIASDGTTILWNRTVNTGYNNNIAGLANDEGSKLLQKQSNSINDGQQVLIGTTGLANSNAANTVSLTSGQSLLWGDNGLAKSLGVAHSTTIGGNPVNLRFAAVWKAQNTGTVGTVRVAWPSGIVNLHLIQSPDDIINTSDTHTPMTGTITVNGKVYNYADVTIANGSYFTFSGYVAGPGGVGQDLSLWYRADNGVETDVNKKVTAWNNSTANDVKLTMSSAAAYIPYNDQTTYTKTWNFNPTLSFDGTNNYLRNNTTAYLNTAGSVHYIAVARLNGTASGYNNLFAINGNDDGFFLFPQSGLVYPMPSIGNGFGATAAGPGSANRFGIYSAILPKTGTPANQRGFYNGLEKIYTSPYPRTGGSYVLPATGAYIGADGTTGDNPNGDIAEVILYHEPAGGDMNNANLARIHSYLAIKYGITLDQTTPQNYINSASAVVWNAVTNTGYHHNIAGIGRDDQGGLYQRQSWSVNSGRQVLISTTGLSNTNVTNTGTLTNGQFLIWGDNNLAKSPSVAFGTIGGLPFQRFAAIWRAANVNTIGTVRVAWPKGFAYLKLIQSTDNVFDLSDVITEMSGTQEINGIQYAYADVTITDGQYFTFAAYVQAPGGVTTNISHWYRADKFAMSGGEGTDVTSWTDFTSGVVSEEINGAPLPKFKAGDATYFNFNPGLNFTAIQQMLGNITERTLTATDFNIFTMTRQGMGGTRYFNIGMNNTTFGGGNWDQPGLYANGDIGYRNNAGGGLVIANPGNINFATGNPSIMYHNFSNTSMNKGLNGAATGTSSSYSARGLTDGGHIFGSNQGVNPPGGDDWGFTGDIGELVIYGNGTITAAERNKVESYLAVKYGITLHNSNNYTTSRNAVIWDATANAAYYNNVAGIGNDFISALHQKQSRSQHTNTNGQVIIALGEVAATNIANENELADEQFLLWGDNGNTQAMTNTPSTYTAFTYAGSPSNGRRMNRIWKVQNTNNVSNQLMIRFPQASVGTTTFAANDACAGYVIVFADDAGFTTNVSVKPLTLNGTDYEVSHVFANGASYFTFGKAMPVNNGEVFLPGNVETTDVYNDGCSVGEWAYYRQTSDISKKLLGTSGYTNTELDNFDVVITPEGTSYNDGVRNTNLMPRISTVIDNNGTTLSSGKVRVYYNLDELGGTVVPGAITSGWFYYNGQADEAIIDIYSDGVFTAGKARSLVVAQSGIEDGVHYVEFHNITAMGSFLYVSSTVNMATILPVTFLHFTAENQAGKALLNWATVSEQNNKGFEVEHSADGLNWRGIGFVNSKALNGNSAGRLNYDYTHTAVVKGKNHYRLKQVDIDGRFTYSAVSIVSFDHSSRLQVYPNPVTSTLSIGGLSGKASVRILSLNGQVVKTVQANSETLLTIDVSQLPVGMYLVQAEDSAGNKETYKIVKQ</sequence>
<feature type="signal peptide" evidence="1">
    <location>
        <begin position="1"/>
        <end position="22"/>
    </location>
</feature>
<dbReference type="Proteomes" id="UP001597511">
    <property type="component" value="Unassembled WGS sequence"/>
</dbReference>
<dbReference type="EMBL" id="JBHUOZ010000003">
    <property type="protein sequence ID" value="MFD2920690.1"/>
    <property type="molecule type" value="Genomic_DNA"/>
</dbReference>
<feature type="domain" description="DUF8202" evidence="3">
    <location>
        <begin position="660"/>
        <end position="845"/>
    </location>
</feature>
<accession>A0ABW6A8E1</accession>
<feature type="domain" description="DUF8202" evidence="3">
    <location>
        <begin position="254"/>
        <end position="423"/>
    </location>
</feature>
<evidence type="ECO:0000313" key="5">
    <source>
        <dbReference type="Proteomes" id="UP001597511"/>
    </source>
</evidence>
<evidence type="ECO:0000313" key="4">
    <source>
        <dbReference type="EMBL" id="MFD2920690.1"/>
    </source>
</evidence>
<comment type="caution">
    <text evidence="4">The sequence shown here is derived from an EMBL/GenBank/DDBJ whole genome shotgun (WGS) entry which is preliminary data.</text>
</comment>
<evidence type="ECO:0000256" key="1">
    <source>
        <dbReference type="SAM" id="SignalP"/>
    </source>
</evidence>
<keyword evidence="1" id="KW-0732">Signal</keyword>
<dbReference type="RefSeq" id="WP_386099528.1">
    <property type="nucleotide sequence ID" value="NZ_JBHUOZ010000003.1"/>
</dbReference>
<feature type="domain" description="DUF8202" evidence="3">
    <location>
        <begin position="1086"/>
        <end position="1270"/>
    </location>
</feature>
<reference evidence="5" key="1">
    <citation type="journal article" date="2019" name="Int. J. Syst. Evol. Microbiol.">
        <title>The Global Catalogue of Microorganisms (GCM) 10K type strain sequencing project: providing services to taxonomists for standard genome sequencing and annotation.</title>
        <authorList>
            <consortium name="The Broad Institute Genomics Platform"/>
            <consortium name="The Broad Institute Genome Sequencing Center for Infectious Disease"/>
            <person name="Wu L."/>
            <person name="Ma J."/>
        </authorList>
    </citation>
    <scope>NUCLEOTIDE SEQUENCE [LARGE SCALE GENOMIC DNA]</scope>
    <source>
        <strain evidence="5">KCTC 23299</strain>
    </source>
</reference>
<protein>
    <submittedName>
        <fullName evidence="4">T9SS type A sorting domain-containing protein</fullName>
    </submittedName>
</protein>
<feature type="chain" id="PRO_5047463336" evidence="1">
    <location>
        <begin position="23"/>
        <end position="2079"/>
    </location>
</feature>
<dbReference type="InterPro" id="IPR026444">
    <property type="entry name" value="Secre_tail"/>
</dbReference>
<dbReference type="InterPro" id="IPR058515">
    <property type="entry name" value="DUF8202"/>
</dbReference>
<feature type="domain" description="Secretion system C-terminal sorting" evidence="2">
    <location>
        <begin position="2007"/>
        <end position="2076"/>
    </location>
</feature>